<feature type="region of interest" description="Disordered" evidence="1">
    <location>
        <begin position="184"/>
        <end position="236"/>
    </location>
</feature>
<feature type="region of interest" description="Disordered" evidence="1">
    <location>
        <begin position="248"/>
        <end position="268"/>
    </location>
</feature>
<feature type="compositionally biased region" description="Polar residues" evidence="1">
    <location>
        <begin position="36"/>
        <end position="47"/>
    </location>
</feature>
<accession>A0ABD2JEF1</accession>
<evidence type="ECO:0000256" key="1">
    <source>
        <dbReference type="SAM" id="MobiDB-lite"/>
    </source>
</evidence>
<dbReference type="Proteomes" id="UP001620645">
    <property type="component" value="Unassembled WGS sequence"/>
</dbReference>
<evidence type="ECO:0008006" key="4">
    <source>
        <dbReference type="Google" id="ProtNLM"/>
    </source>
</evidence>
<evidence type="ECO:0000313" key="2">
    <source>
        <dbReference type="EMBL" id="KAL3089001.1"/>
    </source>
</evidence>
<dbReference type="EMBL" id="JBICCN010000150">
    <property type="protein sequence ID" value="KAL3089001.1"/>
    <property type="molecule type" value="Genomic_DNA"/>
</dbReference>
<feature type="compositionally biased region" description="Low complexity" evidence="1">
    <location>
        <begin position="253"/>
        <end position="268"/>
    </location>
</feature>
<organism evidence="2 3">
    <name type="scientific">Heterodera schachtii</name>
    <name type="common">Sugarbeet cyst nematode worm</name>
    <name type="synonym">Tylenchus schachtii</name>
    <dbReference type="NCBI Taxonomy" id="97005"/>
    <lineage>
        <taxon>Eukaryota</taxon>
        <taxon>Metazoa</taxon>
        <taxon>Ecdysozoa</taxon>
        <taxon>Nematoda</taxon>
        <taxon>Chromadorea</taxon>
        <taxon>Rhabditida</taxon>
        <taxon>Tylenchina</taxon>
        <taxon>Tylenchomorpha</taxon>
        <taxon>Tylenchoidea</taxon>
        <taxon>Heteroderidae</taxon>
        <taxon>Heteroderinae</taxon>
        <taxon>Heterodera</taxon>
    </lineage>
</organism>
<feature type="region of interest" description="Disordered" evidence="1">
    <location>
        <begin position="16"/>
        <end position="47"/>
    </location>
</feature>
<feature type="compositionally biased region" description="Acidic residues" evidence="1">
    <location>
        <begin position="19"/>
        <end position="32"/>
    </location>
</feature>
<dbReference type="AlphaFoldDB" id="A0ABD2JEF1"/>
<name>A0ABD2JEF1_HETSC</name>
<sequence>MDSKCVSLNFFALVKHEQPDEEEADDYADEQQDSANTDYKNLNGASLSTPEMPQNQQFWHAFPPNGSNGYCYDGAMTNCDGDTTAIPYDETPPPPPKFVYTFQGPGRGRWTFSCQFTSADALDMFRKGHGMYQKKKDGYRYFFCSVKRCPYKMIGIENERQWWNIYDRNAHNHTVIPIGAKIGEKRNKNGGKRTVNAKCSMPSSVASSANGSTFTKSSSSSSPKKQQNSPKANRPRIVLKLRLSAGGFLPDHSPNNSTAPSSSSCTATADDCANMKVPKIEMPPPAQPPQAKLFELAMCVQEMRQIAGGWNLLFREKRGSYLFLPPRDSKALKEGILLSFTDRGNHIRMDEFLALRLRKDKIQRWPKELGHATIMRLACEQCARLFAASSC</sequence>
<reference evidence="2 3" key="1">
    <citation type="submission" date="2024-10" db="EMBL/GenBank/DDBJ databases">
        <authorList>
            <person name="Kim D."/>
        </authorList>
    </citation>
    <scope>NUCLEOTIDE SEQUENCE [LARGE SCALE GENOMIC DNA]</scope>
    <source>
        <strain evidence="2">Taebaek</strain>
    </source>
</reference>
<feature type="compositionally biased region" description="Low complexity" evidence="1">
    <location>
        <begin position="207"/>
        <end position="232"/>
    </location>
</feature>
<proteinExistence type="predicted"/>
<keyword evidence="3" id="KW-1185">Reference proteome</keyword>
<protein>
    <recommendedName>
        <fullName evidence="4">Transposase MuDR plant domain-containing protein</fullName>
    </recommendedName>
</protein>
<evidence type="ECO:0000313" key="3">
    <source>
        <dbReference type="Proteomes" id="UP001620645"/>
    </source>
</evidence>
<gene>
    <name evidence="2" type="ORF">niasHS_009067</name>
</gene>
<comment type="caution">
    <text evidence="2">The sequence shown here is derived from an EMBL/GenBank/DDBJ whole genome shotgun (WGS) entry which is preliminary data.</text>
</comment>